<dbReference type="AlphaFoldDB" id="A0A7C9EHF7"/>
<sequence length="99" mass="11180">MRAAVGTAVGAAAAHARLLADQEEREIEHLMAFIIETQLKKLQRKAKYLEDLERLMEKEHALLDESKDSIIADRIDTLQRIFASGISRWKDHSSLGLPV</sequence>
<organism evidence="3">
    <name type="scientific">Opuntia streptacantha</name>
    <name type="common">Prickly pear cactus</name>
    <name type="synonym">Opuntia cardona</name>
    <dbReference type="NCBI Taxonomy" id="393608"/>
    <lineage>
        <taxon>Eukaryota</taxon>
        <taxon>Viridiplantae</taxon>
        <taxon>Streptophyta</taxon>
        <taxon>Embryophyta</taxon>
        <taxon>Tracheophyta</taxon>
        <taxon>Spermatophyta</taxon>
        <taxon>Magnoliopsida</taxon>
        <taxon>eudicotyledons</taxon>
        <taxon>Gunneridae</taxon>
        <taxon>Pentapetalae</taxon>
        <taxon>Caryophyllales</taxon>
        <taxon>Cactineae</taxon>
        <taxon>Cactaceae</taxon>
        <taxon>Opuntioideae</taxon>
        <taxon>Opuntia</taxon>
    </lineage>
</organism>
<feature type="domain" description="SMARCC C-terminal" evidence="2">
    <location>
        <begin position="7"/>
        <end position="80"/>
    </location>
</feature>
<evidence type="ECO:0000259" key="2">
    <source>
        <dbReference type="Pfam" id="PF16495"/>
    </source>
</evidence>
<evidence type="ECO:0000256" key="1">
    <source>
        <dbReference type="SAM" id="Coils"/>
    </source>
</evidence>
<reference evidence="3" key="1">
    <citation type="journal article" date="2013" name="J. Plant Res.">
        <title>Effect of fungi and light on seed germination of three Opuntia species from semiarid lands of central Mexico.</title>
        <authorList>
            <person name="Delgado-Sanchez P."/>
            <person name="Jimenez-Bremont J.F."/>
            <person name="Guerrero-Gonzalez Mde L."/>
            <person name="Flores J."/>
        </authorList>
    </citation>
    <scope>NUCLEOTIDE SEQUENCE</scope>
    <source>
        <tissue evidence="3">Cladode</tissue>
    </source>
</reference>
<dbReference type="EMBL" id="GISG01245380">
    <property type="protein sequence ID" value="MBA4669901.1"/>
    <property type="molecule type" value="Transcribed_RNA"/>
</dbReference>
<dbReference type="Pfam" id="PF16495">
    <property type="entry name" value="SWIRM-assoc_1"/>
    <property type="match status" value="1"/>
</dbReference>
<keyword evidence="1" id="KW-0175">Coiled coil</keyword>
<dbReference type="InterPro" id="IPR032451">
    <property type="entry name" value="SMARCC_C"/>
</dbReference>
<reference evidence="3" key="2">
    <citation type="submission" date="2020-07" db="EMBL/GenBank/DDBJ databases">
        <authorList>
            <person name="Vera ALvarez R."/>
            <person name="Arias-Moreno D.M."/>
            <person name="Jimenez-Jacinto V."/>
            <person name="Jimenez-Bremont J.F."/>
            <person name="Swaminathan K."/>
            <person name="Moose S.P."/>
            <person name="Guerrero-Gonzalez M.L."/>
            <person name="Marino-Ramirez L."/>
            <person name="Landsman D."/>
            <person name="Rodriguez-Kessler M."/>
            <person name="Delgado-Sanchez P."/>
        </authorList>
    </citation>
    <scope>NUCLEOTIDE SEQUENCE</scope>
    <source>
        <tissue evidence="3">Cladode</tissue>
    </source>
</reference>
<protein>
    <recommendedName>
        <fullName evidence="2">SMARCC C-terminal domain-containing protein</fullName>
    </recommendedName>
</protein>
<feature type="coiled-coil region" evidence="1">
    <location>
        <begin position="39"/>
        <end position="69"/>
    </location>
</feature>
<accession>A0A7C9EHF7</accession>
<proteinExistence type="predicted"/>
<name>A0A7C9EHF7_OPUST</name>
<evidence type="ECO:0000313" key="3">
    <source>
        <dbReference type="EMBL" id="MBA4669901.1"/>
    </source>
</evidence>